<proteinExistence type="predicted"/>
<accession>A0A6J5UPW3</accession>
<name>A0A6J5UPW3_PRUAR</name>
<organism evidence="1 2">
    <name type="scientific">Prunus armeniaca</name>
    <name type="common">Apricot</name>
    <name type="synonym">Armeniaca vulgaris</name>
    <dbReference type="NCBI Taxonomy" id="36596"/>
    <lineage>
        <taxon>Eukaryota</taxon>
        <taxon>Viridiplantae</taxon>
        <taxon>Streptophyta</taxon>
        <taxon>Embryophyta</taxon>
        <taxon>Tracheophyta</taxon>
        <taxon>Spermatophyta</taxon>
        <taxon>Magnoliopsida</taxon>
        <taxon>eudicotyledons</taxon>
        <taxon>Gunneridae</taxon>
        <taxon>Pentapetalae</taxon>
        <taxon>rosids</taxon>
        <taxon>fabids</taxon>
        <taxon>Rosales</taxon>
        <taxon>Rosaceae</taxon>
        <taxon>Amygdaloideae</taxon>
        <taxon>Amygdaleae</taxon>
        <taxon>Prunus</taxon>
    </lineage>
</organism>
<dbReference type="EMBL" id="CAEKDK010000004">
    <property type="protein sequence ID" value="CAB4278549.1"/>
    <property type="molecule type" value="Genomic_DNA"/>
</dbReference>
<dbReference type="AlphaFoldDB" id="A0A6J5UPW3"/>
<sequence length="89" mass="9532">MFGRWAMVGSSSLMNLVRSPPNLAPDLPFGKGRKLVSGFRAGPWCFSSSGLGAGLHEGLLRGLPFGRALALSAWNFRKGFCCASPLMLF</sequence>
<evidence type="ECO:0000313" key="2">
    <source>
        <dbReference type="Proteomes" id="UP000507222"/>
    </source>
</evidence>
<gene>
    <name evidence="1" type="ORF">CURHAP_LOCUS29771</name>
</gene>
<dbReference type="Proteomes" id="UP000507222">
    <property type="component" value="Unassembled WGS sequence"/>
</dbReference>
<reference evidence="1 2" key="1">
    <citation type="submission" date="2020-05" db="EMBL/GenBank/DDBJ databases">
        <authorList>
            <person name="Campoy J."/>
            <person name="Schneeberger K."/>
            <person name="Spophaly S."/>
        </authorList>
    </citation>
    <scope>NUCLEOTIDE SEQUENCE [LARGE SCALE GENOMIC DNA]</scope>
    <source>
        <strain evidence="1">PruArmRojPasFocal</strain>
    </source>
</reference>
<evidence type="ECO:0000313" key="1">
    <source>
        <dbReference type="EMBL" id="CAB4278549.1"/>
    </source>
</evidence>
<protein>
    <submittedName>
        <fullName evidence="1">Uncharacterized protein</fullName>
    </submittedName>
</protein>